<accession>A0AAD4F201</accession>
<gene>
    <name evidence="1" type="ORF">NEMBOFW57_001610</name>
</gene>
<organism evidence="1 2">
    <name type="scientific">Staphylotrichum longicolle</name>
    <dbReference type="NCBI Taxonomy" id="669026"/>
    <lineage>
        <taxon>Eukaryota</taxon>
        <taxon>Fungi</taxon>
        <taxon>Dikarya</taxon>
        <taxon>Ascomycota</taxon>
        <taxon>Pezizomycotina</taxon>
        <taxon>Sordariomycetes</taxon>
        <taxon>Sordariomycetidae</taxon>
        <taxon>Sordariales</taxon>
        <taxon>Chaetomiaceae</taxon>
        <taxon>Staphylotrichum</taxon>
    </lineage>
</organism>
<sequence length="142" mass="15852">MVLHVMLAIKWDLPQDPGRLGIGFQPNLQDATMFGRIRELAASLDGRRKSVLSFAAEGLQFIKMRGNVIHLVHSKEQFASSQRVGSTSQAHHSHVFQRKLQPVSEAVHIVTPRYFVVARHPPRTAVSFASNKSVRMGRSTTV</sequence>
<dbReference type="Proteomes" id="UP001197093">
    <property type="component" value="Unassembled WGS sequence"/>
</dbReference>
<keyword evidence="2" id="KW-1185">Reference proteome</keyword>
<dbReference type="EMBL" id="JAHCVI010000001">
    <property type="protein sequence ID" value="KAG7291591.1"/>
    <property type="molecule type" value="Genomic_DNA"/>
</dbReference>
<protein>
    <submittedName>
        <fullName evidence="1">Uncharacterized protein</fullName>
    </submittedName>
</protein>
<evidence type="ECO:0000313" key="1">
    <source>
        <dbReference type="EMBL" id="KAG7291591.1"/>
    </source>
</evidence>
<evidence type="ECO:0000313" key="2">
    <source>
        <dbReference type="Proteomes" id="UP001197093"/>
    </source>
</evidence>
<name>A0AAD4F201_9PEZI</name>
<proteinExistence type="predicted"/>
<comment type="caution">
    <text evidence="1">The sequence shown here is derived from an EMBL/GenBank/DDBJ whole genome shotgun (WGS) entry which is preliminary data.</text>
</comment>
<reference evidence="1" key="1">
    <citation type="submission" date="2023-02" db="EMBL/GenBank/DDBJ databases">
        <authorList>
            <person name="Palmer J.M."/>
        </authorList>
    </citation>
    <scope>NUCLEOTIDE SEQUENCE</scope>
    <source>
        <strain evidence="1">FW57</strain>
    </source>
</reference>
<dbReference type="AlphaFoldDB" id="A0AAD4F201"/>